<keyword evidence="3" id="KW-1185">Reference proteome</keyword>
<evidence type="ECO:0000313" key="3">
    <source>
        <dbReference type="Proteomes" id="UP001597083"/>
    </source>
</evidence>
<feature type="domain" description="DUF4132" evidence="1">
    <location>
        <begin position="2"/>
        <end position="114"/>
    </location>
</feature>
<gene>
    <name evidence="2" type="ORF">ACFQ07_02160</name>
</gene>
<dbReference type="Proteomes" id="UP001597083">
    <property type="component" value="Unassembled WGS sequence"/>
</dbReference>
<feature type="non-terminal residue" evidence="2">
    <location>
        <position position="1"/>
    </location>
</feature>
<organism evidence="2 3">
    <name type="scientific">Actinomadura adrarensis</name>
    <dbReference type="NCBI Taxonomy" id="1819600"/>
    <lineage>
        <taxon>Bacteria</taxon>
        <taxon>Bacillati</taxon>
        <taxon>Actinomycetota</taxon>
        <taxon>Actinomycetes</taxon>
        <taxon>Streptosporangiales</taxon>
        <taxon>Thermomonosporaceae</taxon>
        <taxon>Actinomadura</taxon>
    </lineage>
</organism>
<proteinExistence type="predicted"/>
<dbReference type="Pfam" id="PF13569">
    <property type="entry name" value="DUF4132"/>
    <property type="match status" value="1"/>
</dbReference>
<dbReference type="EMBL" id="JBHTIR010000225">
    <property type="protein sequence ID" value="MFD0851013.1"/>
    <property type="molecule type" value="Genomic_DNA"/>
</dbReference>
<evidence type="ECO:0000313" key="2">
    <source>
        <dbReference type="EMBL" id="MFD0851013.1"/>
    </source>
</evidence>
<evidence type="ECO:0000259" key="1">
    <source>
        <dbReference type="Pfam" id="PF13569"/>
    </source>
</evidence>
<dbReference type="InterPro" id="IPR025406">
    <property type="entry name" value="DUF4132"/>
</dbReference>
<comment type="caution">
    <text evidence="2">The sequence shown here is derived from an EMBL/GenBank/DDBJ whole genome shotgun (WGS) entry which is preliminary data.</text>
</comment>
<protein>
    <submittedName>
        <fullName evidence="2">DUF4132 domain-containing protein</fullName>
    </submittedName>
</protein>
<name>A0ABW3CBE7_9ACTN</name>
<sequence length="204" mass="22354">ARLVWLAEPGDGTTGGTVTSFRVAEDGTYADLADNTVTLPDTTRIRVAHPVHLDGDLKAWRELFADYEILQPFPQLDREVHTLTTAERAGRRLERFQGVSAPARTLIGMERHGWRRSAPMDAGIQHCVYRPLPGGLYVNIRLDPGIAISDPDDLGGSRLAEIMLDDGPADGQWMNREGRPFGDLDPVDASELLADLIRMAAAGE</sequence>
<reference evidence="3" key="1">
    <citation type="journal article" date="2019" name="Int. J. Syst. Evol. Microbiol.">
        <title>The Global Catalogue of Microorganisms (GCM) 10K type strain sequencing project: providing services to taxonomists for standard genome sequencing and annotation.</title>
        <authorList>
            <consortium name="The Broad Institute Genomics Platform"/>
            <consortium name="The Broad Institute Genome Sequencing Center for Infectious Disease"/>
            <person name="Wu L."/>
            <person name="Ma J."/>
        </authorList>
    </citation>
    <scope>NUCLEOTIDE SEQUENCE [LARGE SCALE GENOMIC DNA]</scope>
    <source>
        <strain evidence="3">JCM 31696</strain>
    </source>
</reference>
<accession>A0ABW3CBE7</accession>